<evidence type="ECO:0000256" key="10">
    <source>
        <dbReference type="HAMAP-Rule" id="MF_00115"/>
    </source>
</evidence>
<keyword evidence="4 10" id="KW-1003">Cell membrane</keyword>
<evidence type="ECO:0000256" key="6">
    <source>
        <dbReference type="ARBA" id="ARBA00022989"/>
    </source>
</evidence>
<dbReference type="HAMAP" id="MF_00115">
    <property type="entry name" value="MscL"/>
    <property type="match status" value="1"/>
</dbReference>
<evidence type="ECO:0000256" key="3">
    <source>
        <dbReference type="ARBA" id="ARBA00022448"/>
    </source>
</evidence>
<dbReference type="InterPro" id="IPR036019">
    <property type="entry name" value="MscL_channel"/>
</dbReference>
<evidence type="ECO:0000256" key="4">
    <source>
        <dbReference type="ARBA" id="ARBA00022475"/>
    </source>
</evidence>
<reference evidence="12 13" key="1">
    <citation type="submission" date="2020-06" db="EMBL/GenBank/DDBJ databases">
        <authorList>
            <person name="Jo H."/>
        </authorList>
    </citation>
    <scope>NUCLEOTIDE SEQUENCE [LARGE SCALE GENOMIC DNA]</scope>
    <source>
        <strain evidence="12 13">I46</strain>
    </source>
</reference>
<accession>A0A7D5EWS9</accession>
<dbReference type="EMBL" id="CP058316">
    <property type="protein sequence ID" value="QLD10748.1"/>
    <property type="molecule type" value="Genomic_DNA"/>
</dbReference>
<evidence type="ECO:0000256" key="2">
    <source>
        <dbReference type="ARBA" id="ARBA00007254"/>
    </source>
</evidence>
<comment type="subunit">
    <text evidence="10">Homopentamer.</text>
</comment>
<feature type="region of interest" description="Disordered" evidence="11">
    <location>
        <begin position="136"/>
        <end position="165"/>
    </location>
</feature>
<evidence type="ECO:0000313" key="13">
    <source>
        <dbReference type="Proteomes" id="UP000509638"/>
    </source>
</evidence>
<dbReference type="NCBIfam" id="TIGR00220">
    <property type="entry name" value="mscL"/>
    <property type="match status" value="1"/>
</dbReference>
<dbReference type="InterPro" id="IPR019823">
    <property type="entry name" value="Mechanosensitive_channel_CS"/>
</dbReference>
<comment type="function">
    <text evidence="10">Channel that opens in response to stretch forces in the membrane lipid bilayer. May participate in the regulation of osmotic pressure changes within the cell.</text>
</comment>
<evidence type="ECO:0000313" key="12">
    <source>
        <dbReference type="EMBL" id="QLD10748.1"/>
    </source>
</evidence>
<dbReference type="PANTHER" id="PTHR30266:SF2">
    <property type="entry name" value="LARGE-CONDUCTANCE MECHANOSENSITIVE CHANNEL"/>
    <property type="match status" value="1"/>
</dbReference>
<evidence type="ECO:0000256" key="11">
    <source>
        <dbReference type="SAM" id="MobiDB-lite"/>
    </source>
</evidence>
<dbReference type="PANTHER" id="PTHR30266">
    <property type="entry name" value="MECHANOSENSITIVE CHANNEL MSCL"/>
    <property type="match status" value="1"/>
</dbReference>
<gene>
    <name evidence="10 12" type="primary">mscL</name>
    <name evidence="12" type="ORF">HW566_02505</name>
</gene>
<dbReference type="PROSITE" id="PS01327">
    <property type="entry name" value="MSCL"/>
    <property type="match status" value="1"/>
</dbReference>
<comment type="subcellular location">
    <subcellularLocation>
        <location evidence="1 10">Cell membrane</location>
        <topology evidence="1 10">Multi-pass membrane protein</topology>
    </subcellularLocation>
</comment>
<dbReference type="GO" id="GO:0005886">
    <property type="term" value="C:plasma membrane"/>
    <property type="evidence" value="ECO:0007669"/>
    <property type="project" value="UniProtKB-SubCell"/>
</dbReference>
<dbReference type="Proteomes" id="UP000509638">
    <property type="component" value="Chromosome"/>
</dbReference>
<dbReference type="AlphaFoldDB" id="A0A7D5EWS9"/>
<protein>
    <recommendedName>
        <fullName evidence="10">Large-conductance mechanosensitive channel</fullName>
    </recommendedName>
</protein>
<keyword evidence="7 10" id="KW-0406">Ion transport</keyword>
<keyword evidence="9 10" id="KW-0407">Ion channel</keyword>
<evidence type="ECO:0000256" key="5">
    <source>
        <dbReference type="ARBA" id="ARBA00022692"/>
    </source>
</evidence>
<evidence type="ECO:0000256" key="9">
    <source>
        <dbReference type="ARBA" id="ARBA00023303"/>
    </source>
</evidence>
<evidence type="ECO:0000256" key="7">
    <source>
        <dbReference type="ARBA" id="ARBA00023065"/>
    </source>
</evidence>
<feature type="compositionally biased region" description="Low complexity" evidence="11">
    <location>
        <begin position="136"/>
        <end position="150"/>
    </location>
</feature>
<dbReference type="SUPFAM" id="SSF81330">
    <property type="entry name" value="Gated mechanosensitive channel"/>
    <property type="match status" value="1"/>
</dbReference>
<feature type="transmembrane region" description="Helical" evidence="10">
    <location>
        <begin position="21"/>
        <end position="48"/>
    </location>
</feature>
<evidence type="ECO:0000256" key="8">
    <source>
        <dbReference type="ARBA" id="ARBA00023136"/>
    </source>
</evidence>
<comment type="similarity">
    <text evidence="2 10">Belongs to the MscL family.</text>
</comment>
<keyword evidence="3 10" id="KW-0813">Transport</keyword>
<keyword evidence="8 10" id="KW-0472">Membrane</keyword>
<dbReference type="GO" id="GO:0008381">
    <property type="term" value="F:mechanosensitive monoatomic ion channel activity"/>
    <property type="evidence" value="ECO:0007669"/>
    <property type="project" value="UniProtKB-UniRule"/>
</dbReference>
<dbReference type="Gene3D" id="1.10.1200.120">
    <property type="entry name" value="Large-conductance mechanosensitive channel, MscL, domain 1"/>
    <property type="match status" value="1"/>
</dbReference>
<evidence type="ECO:0000256" key="1">
    <source>
        <dbReference type="ARBA" id="ARBA00004651"/>
    </source>
</evidence>
<dbReference type="InterPro" id="IPR001185">
    <property type="entry name" value="MS_channel"/>
</dbReference>
<keyword evidence="5 10" id="KW-0812">Transmembrane</keyword>
<dbReference type="RefSeq" id="WP_178010116.1">
    <property type="nucleotide sequence ID" value="NZ_CP058316.1"/>
</dbReference>
<keyword evidence="6 10" id="KW-1133">Transmembrane helix</keyword>
<feature type="transmembrane region" description="Helical" evidence="10">
    <location>
        <begin position="68"/>
        <end position="93"/>
    </location>
</feature>
<proteinExistence type="inferred from homology"/>
<organism evidence="12 13">
    <name type="scientific">Microbacterium oleivorans</name>
    <dbReference type="NCBI Taxonomy" id="273677"/>
    <lineage>
        <taxon>Bacteria</taxon>
        <taxon>Bacillati</taxon>
        <taxon>Actinomycetota</taxon>
        <taxon>Actinomycetes</taxon>
        <taxon>Micrococcales</taxon>
        <taxon>Microbacteriaceae</taxon>
        <taxon>Microbacterium</taxon>
    </lineage>
</organism>
<sequence>MIKGFRDFIMRGNVIDLAVAVVIGGAFTAIVNAIVTSIINPLIALVYLPDPATGAIGPKLTGIHGEEVTFPLGGLITAVISFFAVALVVYLVFVVPMNKWKERQAAKAGVVEEEAKLPTEAELLIQIRDLLDRDNAATSATSTAPAPAEAPLRRSQNTPPAAPSA</sequence>
<name>A0A7D5EWS9_9MICO</name>
<dbReference type="InterPro" id="IPR037673">
    <property type="entry name" value="MSC/AndL"/>
</dbReference>
<dbReference type="Pfam" id="PF01741">
    <property type="entry name" value="MscL"/>
    <property type="match status" value="1"/>
</dbReference>